<dbReference type="PANTHER" id="PTHR14030:SF4">
    <property type="entry name" value="BUB1 KINASE, ISOFORM A-RELATED"/>
    <property type="match status" value="1"/>
</dbReference>
<dbReference type="InterPro" id="IPR013212">
    <property type="entry name" value="Mad3/Bub1_I"/>
</dbReference>
<evidence type="ECO:0000256" key="2">
    <source>
        <dbReference type="ARBA" id="ARBA00022454"/>
    </source>
</evidence>
<sequence>MMGPPSTKTPSKAGAAAVATPQHVLSTPSHTLARGKATPTPTHQQHKTPIHQTSSTPIVDLSTIERNKENILSLRGGRSAHALSQSFSMQLKDRLASLEATRAEFERSISSAENEADADDPLEMWVKYVHWVVESYPSGQSLESGLVPLLERVTRHFKDHKQYKNDPRYLKMWILYARHVECPRDIYHFCLANEIGTGLAGLYEGLAVVYSGQGILHEADAIYRLGIARKVQPLDRIKRHYAQFQSSVLNSHSATSAAASSSSGHLQQRRTYEQMLQESASQARANAEQPGWPAALQARSSSRPNGASGPAPLQLRTNTASSNRGTGLGRGLTIRNGGTTANGARVPMYVDPEEGERSLSSSSVRTAEEPWTDAGTRVSRRQENRIEPSAMAGTRITVNPGMIKRKGGASGGAAFDVFQDDDQESEDECDGDGEKASDGTVNKNKVTPSRQLREQKQREAEELRKNPFKHWSKDTKLKPSEKDLQLADAVHSSKFSSMSKSRSGSSRAGLSSSTSGPKGSNKERHVVDIRALYPKLTSLSMLSAPAAPLAGSPSSATPATGLRSSITGERAMEEVLVLRNLGASASAMLSDTIDPWCHLDHLQGRWLPDLPRGINSADISKQKQPLLDEANNKKPALGEKLFLGYKQKPVLGEKKAALGEKKQLALGEKKQPVLGETKPPLGEKIAASGEESQAAAIHPNVPSGGSEPLSKKPSPALQVKEYGNRTPDVVDRHSPPERAEVPVEEPEMTKFKPRKSVTVTMMTAAAKAEVLNMFNGHDDEEDSDSDSDSDEDSEDEIRFIGLASDHVFTTAQTSAPNTLPMAQEPAEELPAAIPPPTLTSSTAAIPSTPIRKPFQPARGLVAAGQPNLNRAAGPSAQRVSTLDAAAEEDDEVGETEYEEAPGGASETDALDGDIRRRLSTITEVTEITRFTYLQTPGTARSERYSRFMTPSQHHAAQDDEDSRPGRLAPILDDASFVSDSNITSEHTCEDPSRWGDRVKLDIPDGLTVVRVEGDRTDQLSHEQIGTSLHFAEHTNTEPIGMVPNPCSPDDPTILGLILRCLDPPLESQALYMDLHGEKAANLPGLLKRAQQIKEQAVQSKRKSGGSSHSTTVIKDWLLDLGGHALSVRQHLGQGGFASVFLAEDLDGLAPITRKRFPDDIDSSMAEELADLSVDSLEDPVTAEQRRLVAVKVESPPNKWEFYMLSQLQQRVSRRTLDSIISARRFVEYEDESYLMLDYGEKGTLLELVNHLRSAPTAGGVAITAGSAGGDGVEELLAMFFVIELLRVVEDLHANNIIHGDLKIDNCLLRLDDAPIGETWSNVYSSDGANGWASKGLMLIDFGRSIDLNLYPEGQTFKAAWIAEQRDCREMCEGRPWTFETDYHGIAAIAHTLLFGKYIETSILDDDPSSRTRLRSHLRRYWQEELWSSFFDLMLNPKLANEKEQLPILEEMRDIRGKMEEWVTANCKRGGKNLKSRLTKLQSWRL</sequence>
<feature type="region of interest" description="Disordered" evidence="6">
    <location>
        <begin position="255"/>
        <end position="526"/>
    </location>
</feature>
<dbReference type="PANTHER" id="PTHR14030">
    <property type="entry name" value="MITOTIC CHECKPOINT SERINE/THREONINE-PROTEIN KINASE BUB1"/>
    <property type="match status" value="1"/>
</dbReference>
<feature type="region of interest" description="Disordered" evidence="6">
    <location>
        <begin position="771"/>
        <end position="798"/>
    </location>
</feature>
<feature type="compositionally biased region" description="Basic and acidic residues" evidence="6">
    <location>
        <begin position="728"/>
        <end position="741"/>
    </location>
</feature>
<dbReference type="SMART" id="SM00777">
    <property type="entry name" value="Mad3_BUB1_I"/>
    <property type="match status" value="1"/>
</dbReference>
<dbReference type="HOGENOM" id="CLU_002115_1_0_1"/>
<feature type="compositionally biased region" description="Acidic residues" evidence="6">
    <location>
        <begin position="885"/>
        <end position="899"/>
    </location>
</feature>
<dbReference type="PROSITE" id="PS00108">
    <property type="entry name" value="PROTEIN_KINASE_ST"/>
    <property type="match status" value="1"/>
</dbReference>
<dbReference type="InterPro" id="IPR000719">
    <property type="entry name" value="Prot_kinase_dom"/>
</dbReference>
<name>A0A066WNT4_TILAU</name>
<evidence type="ECO:0000256" key="1">
    <source>
        <dbReference type="ARBA" id="ARBA00004629"/>
    </source>
</evidence>
<dbReference type="GO" id="GO:0000776">
    <property type="term" value="C:kinetochore"/>
    <property type="evidence" value="ECO:0007669"/>
    <property type="project" value="UniProtKB-KW"/>
</dbReference>
<dbReference type="GO" id="GO:0004672">
    <property type="term" value="F:protein kinase activity"/>
    <property type="evidence" value="ECO:0007669"/>
    <property type="project" value="InterPro"/>
</dbReference>
<feature type="coiled-coil region" evidence="5">
    <location>
        <begin position="88"/>
        <end position="115"/>
    </location>
</feature>
<evidence type="ECO:0000256" key="4">
    <source>
        <dbReference type="ARBA" id="ARBA00023328"/>
    </source>
</evidence>
<dbReference type="Proteomes" id="UP000027361">
    <property type="component" value="Unassembled WGS sequence"/>
</dbReference>
<dbReference type="RefSeq" id="XP_013245113.1">
    <property type="nucleotide sequence ID" value="XM_013389659.1"/>
</dbReference>
<feature type="compositionally biased region" description="Low complexity" evidence="6">
    <location>
        <begin position="838"/>
        <end position="850"/>
    </location>
</feature>
<dbReference type="CDD" id="cd13981">
    <property type="entry name" value="STKc_Bub1_BubR1"/>
    <property type="match status" value="1"/>
</dbReference>
<dbReference type="GO" id="GO:0051754">
    <property type="term" value="P:meiotic sister chromatid cohesion, centromeric"/>
    <property type="evidence" value="ECO:0007669"/>
    <property type="project" value="TreeGrafter"/>
</dbReference>
<dbReference type="Pfam" id="PF00069">
    <property type="entry name" value="Pkinase"/>
    <property type="match status" value="1"/>
</dbReference>
<feature type="compositionally biased region" description="Polar residues" evidence="6">
    <location>
        <begin position="274"/>
        <end position="284"/>
    </location>
</feature>
<feature type="compositionally biased region" description="Acidic residues" evidence="6">
    <location>
        <begin position="418"/>
        <end position="431"/>
    </location>
</feature>
<feature type="region of interest" description="Disordered" evidence="6">
    <location>
        <begin position="687"/>
        <end position="755"/>
    </location>
</feature>
<feature type="compositionally biased region" description="Low complexity" evidence="6">
    <location>
        <begin position="492"/>
        <end position="515"/>
    </location>
</feature>
<evidence type="ECO:0000313" key="9">
    <source>
        <dbReference type="EMBL" id="KDN52270.1"/>
    </source>
</evidence>
<keyword evidence="4" id="KW-0137">Centromere</keyword>
<feature type="domain" description="Protein kinase" evidence="7">
    <location>
        <begin position="1125"/>
        <end position="1462"/>
    </location>
</feature>
<dbReference type="GO" id="GO:0032991">
    <property type="term" value="C:protein-containing complex"/>
    <property type="evidence" value="ECO:0007669"/>
    <property type="project" value="UniProtKB-ARBA"/>
</dbReference>
<evidence type="ECO:0000259" key="7">
    <source>
        <dbReference type="PROSITE" id="PS50011"/>
    </source>
</evidence>
<dbReference type="InterPro" id="IPR015661">
    <property type="entry name" value="Bub1/Mad3"/>
</dbReference>
<feature type="compositionally biased region" description="Basic and acidic residues" evidence="6">
    <location>
        <begin position="451"/>
        <end position="485"/>
    </location>
</feature>
<keyword evidence="2" id="KW-0158">Chromosome</keyword>
<keyword evidence="10" id="KW-1185">Reference proteome</keyword>
<comment type="caution">
    <text evidence="9">The sequence shown here is derived from an EMBL/GenBank/DDBJ whole genome shotgun (WGS) entry which is preliminary data.</text>
</comment>
<dbReference type="PROSITE" id="PS51489">
    <property type="entry name" value="BUB1_N"/>
    <property type="match status" value="1"/>
</dbReference>
<feature type="domain" description="BUB1 N-terminal" evidence="8">
    <location>
        <begin position="105"/>
        <end position="271"/>
    </location>
</feature>
<gene>
    <name evidence="9" type="ORF">K437DRAFT_254457</name>
</gene>
<accession>A0A066WNT4</accession>
<protein>
    <recommendedName>
        <fullName evidence="11">BUB protein kinase</fullName>
    </recommendedName>
</protein>
<evidence type="ECO:0000313" key="10">
    <source>
        <dbReference type="Proteomes" id="UP000027361"/>
    </source>
</evidence>
<keyword evidence="3" id="KW-0995">Kinetochore</keyword>
<dbReference type="STRING" id="1037660.A0A066WNT4"/>
<evidence type="ECO:0000256" key="5">
    <source>
        <dbReference type="SAM" id="Coils"/>
    </source>
</evidence>
<dbReference type="PROSITE" id="PS50011">
    <property type="entry name" value="PROTEIN_KINASE_DOM"/>
    <property type="match status" value="1"/>
</dbReference>
<proteinExistence type="predicted"/>
<evidence type="ECO:0000256" key="3">
    <source>
        <dbReference type="ARBA" id="ARBA00022838"/>
    </source>
</evidence>
<organism evidence="9 10">
    <name type="scientific">Tilletiaria anomala (strain ATCC 24038 / CBS 436.72 / UBC 951)</name>
    <dbReference type="NCBI Taxonomy" id="1037660"/>
    <lineage>
        <taxon>Eukaryota</taxon>
        <taxon>Fungi</taxon>
        <taxon>Dikarya</taxon>
        <taxon>Basidiomycota</taxon>
        <taxon>Ustilaginomycotina</taxon>
        <taxon>Exobasidiomycetes</taxon>
        <taxon>Georgefischeriales</taxon>
        <taxon>Tilletiariaceae</taxon>
        <taxon>Tilletiaria</taxon>
    </lineage>
</organism>
<dbReference type="InterPro" id="IPR008271">
    <property type="entry name" value="Ser/Thr_kinase_AS"/>
</dbReference>
<dbReference type="GO" id="GO:0007094">
    <property type="term" value="P:mitotic spindle assembly checkpoint signaling"/>
    <property type="evidence" value="ECO:0007669"/>
    <property type="project" value="InterPro"/>
</dbReference>
<dbReference type="FunFam" id="1.25.40.430:FF:000003">
    <property type="entry name" value="Checkpoint serine/threonine-protein kinase BUB1"/>
    <property type="match status" value="1"/>
</dbReference>
<reference evidence="9 10" key="1">
    <citation type="submission" date="2014-05" db="EMBL/GenBank/DDBJ databases">
        <title>Draft genome sequence of a rare smut relative, Tilletiaria anomala UBC 951.</title>
        <authorList>
            <consortium name="DOE Joint Genome Institute"/>
            <person name="Toome M."/>
            <person name="Kuo A."/>
            <person name="Henrissat B."/>
            <person name="Lipzen A."/>
            <person name="Tritt A."/>
            <person name="Yoshinaga Y."/>
            <person name="Zane M."/>
            <person name="Barry K."/>
            <person name="Grigoriev I.V."/>
            <person name="Spatafora J.W."/>
            <person name="Aimea M.C."/>
        </authorList>
    </citation>
    <scope>NUCLEOTIDE SEQUENCE [LARGE SCALE GENOMIC DNA]</scope>
    <source>
        <strain evidence="9 10">UBC 951</strain>
    </source>
</reference>
<dbReference type="Gene3D" id="1.10.510.10">
    <property type="entry name" value="Transferase(Phosphotransferase) domain 1"/>
    <property type="match status" value="1"/>
</dbReference>
<dbReference type="GeneID" id="25263874"/>
<dbReference type="EMBL" id="JMSN01000012">
    <property type="protein sequence ID" value="KDN52270.1"/>
    <property type="molecule type" value="Genomic_DNA"/>
</dbReference>
<dbReference type="SUPFAM" id="SSF56112">
    <property type="entry name" value="Protein kinase-like (PK-like)"/>
    <property type="match status" value="1"/>
</dbReference>
<feature type="compositionally biased region" description="Acidic residues" evidence="6">
    <location>
        <begin position="778"/>
        <end position="795"/>
    </location>
</feature>
<evidence type="ECO:0008006" key="11">
    <source>
        <dbReference type="Google" id="ProtNLM"/>
    </source>
</evidence>
<dbReference type="InterPro" id="IPR011009">
    <property type="entry name" value="Kinase-like_dom_sf"/>
</dbReference>
<comment type="subcellular location">
    <subcellularLocation>
        <location evidence="1">Chromosome</location>
        <location evidence="1">Centromere</location>
        <location evidence="1">Kinetochore</location>
    </subcellularLocation>
</comment>
<feature type="region of interest" description="Disordered" evidence="6">
    <location>
        <begin position="831"/>
        <end position="852"/>
    </location>
</feature>
<keyword evidence="5" id="KW-0175">Coiled coil</keyword>
<dbReference type="SMART" id="SM00220">
    <property type="entry name" value="S_TKc"/>
    <property type="match status" value="1"/>
</dbReference>
<feature type="region of interest" description="Disordered" evidence="6">
    <location>
        <begin position="865"/>
        <end position="911"/>
    </location>
</feature>
<dbReference type="GO" id="GO:0005634">
    <property type="term" value="C:nucleus"/>
    <property type="evidence" value="ECO:0007669"/>
    <property type="project" value="TreeGrafter"/>
</dbReference>
<dbReference type="Pfam" id="PF08311">
    <property type="entry name" value="Mad3_BUB1_I"/>
    <property type="match status" value="1"/>
</dbReference>
<feature type="region of interest" description="Disordered" evidence="6">
    <location>
        <begin position="1"/>
        <end position="56"/>
    </location>
</feature>
<dbReference type="OMA" id="QMFNMFI"/>
<evidence type="ECO:0000259" key="8">
    <source>
        <dbReference type="PROSITE" id="PS51489"/>
    </source>
</evidence>
<dbReference type="OrthoDB" id="248495at2759"/>
<evidence type="ECO:0000256" key="6">
    <source>
        <dbReference type="SAM" id="MobiDB-lite"/>
    </source>
</evidence>
<dbReference type="InParanoid" id="A0A066WNT4"/>
<dbReference type="GO" id="GO:0005524">
    <property type="term" value="F:ATP binding"/>
    <property type="evidence" value="ECO:0007669"/>
    <property type="project" value="InterPro"/>
</dbReference>
<feature type="compositionally biased region" description="Polar residues" evidence="6">
    <location>
        <begin position="439"/>
        <end position="450"/>
    </location>
</feature>
<dbReference type="Gene3D" id="1.25.40.430">
    <property type="match status" value="1"/>
</dbReference>
<feature type="compositionally biased region" description="Polar residues" evidence="6">
    <location>
        <begin position="1"/>
        <end position="10"/>
    </location>
</feature>